<gene>
    <name evidence="1" type="ORF">S01H4_65337</name>
</gene>
<protein>
    <submittedName>
        <fullName evidence="1">Uncharacterized protein</fullName>
    </submittedName>
</protein>
<organism evidence="1">
    <name type="scientific">marine sediment metagenome</name>
    <dbReference type="NCBI Taxonomy" id="412755"/>
    <lineage>
        <taxon>unclassified sequences</taxon>
        <taxon>metagenomes</taxon>
        <taxon>ecological metagenomes</taxon>
    </lineage>
</organism>
<comment type="caution">
    <text evidence="1">The sequence shown here is derived from an EMBL/GenBank/DDBJ whole genome shotgun (WGS) entry which is preliminary data.</text>
</comment>
<sequence length="80" mass="8709">MAELWFCLDPATRASVWKRPLWNEADSVKDTHIDWGTGADQVSAVDIPILDAGGYYTGAEIETALQEVGAELAVLNLFGK</sequence>
<proteinExistence type="predicted"/>
<feature type="non-terminal residue" evidence="1">
    <location>
        <position position="80"/>
    </location>
</feature>
<accession>X1DUB6</accession>
<evidence type="ECO:0000313" key="1">
    <source>
        <dbReference type="EMBL" id="GAH24626.1"/>
    </source>
</evidence>
<dbReference type="AlphaFoldDB" id="X1DUB6"/>
<reference evidence="1" key="1">
    <citation type="journal article" date="2014" name="Front. Microbiol.">
        <title>High frequency of phylogenetically diverse reductive dehalogenase-homologous genes in deep subseafloor sedimentary metagenomes.</title>
        <authorList>
            <person name="Kawai M."/>
            <person name="Futagami T."/>
            <person name="Toyoda A."/>
            <person name="Takaki Y."/>
            <person name="Nishi S."/>
            <person name="Hori S."/>
            <person name="Arai W."/>
            <person name="Tsubouchi T."/>
            <person name="Morono Y."/>
            <person name="Uchiyama I."/>
            <person name="Ito T."/>
            <person name="Fujiyama A."/>
            <person name="Inagaki F."/>
            <person name="Takami H."/>
        </authorList>
    </citation>
    <scope>NUCLEOTIDE SEQUENCE</scope>
    <source>
        <strain evidence="1">Expedition CK06-06</strain>
    </source>
</reference>
<name>X1DUB6_9ZZZZ</name>
<dbReference type="EMBL" id="BART01039941">
    <property type="protein sequence ID" value="GAH24626.1"/>
    <property type="molecule type" value="Genomic_DNA"/>
</dbReference>